<organism evidence="1 2">
    <name type="scientific">Corchorus olitorius</name>
    <dbReference type="NCBI Taxonomy" id="93759"/>
    <lineage>
        <taxon>Eukaryota</taxon>
        <taxon>Viridiplantae</taxon>
        <taxon>Streptophyta</taxon>
        <taxon>Embryophyta</taxon>
        <taxon>Tracheophyta</taxon>
        <taxon>Spermatophyta</taxon>
        <taxon>Magnoliopsida</taxon>
        <taxon>eudicotyledons</taxon>
        <taxon>Gunneridae</taxon>
        <taxon>Pentapetalae</taxon>
        <taxon>rosids</taxon>
        <taxon>malvids</taxon>
        <taxon>Malvales</taxon>
        <taxon>Malvaceae</taxon>
        <taxon>Grewioideae</taxon>
        <taxon>Apeibeae</taxon>
        <taxon>Corchorus</taxon>
    </lineage>
</organism>
<keyword evidence="2" id="KW-1185">Reference proteome</keyword>
<gene>
    <name evidence="1" type="ORF">COLO4_02529</name>
</gene>
<dbReference type="AlphaFoldDB" id="A0A1R3L0T2"/>
<sequence length="111" mass="12122">MKDMPGYIIGCPVRSIMYGIIRSRVGTAMISSPLSFNLSWKMLSISSWFSICSKTCHSVMASKVLSSIVRMSSRSTAFCAFEEAAARASGSGSNPKVKGLEKFIKFFFQAS</sequence>
<comment type="caution">
    <text evidence="1">The sequence shown here is derived from an EMBL/GenBank/DDBJ whole genome shotgun (WGS) entry which is preliminary data.</text>
</comment>
<accession>A0A1R3L0T2</accession>
<dbReference type="Proteomes" id="UP000187203">
    <property type="component" value="Unassembled WGS sequence"/>
</dbReference>
<dbReference type="EMBL" id="AWUE01005535">
    <property type="protein sequence ID" value="OMP12953.1"/>
    <property type="molecule type" value="Genomic_DNA"/>
</dbReference>
<evidence type="ECO:0000313" key="1">
    <source>
        <dbReference type="EMBL" id="OMP12953.1"/>
    </source>
</evidence>
<proteinExistence type="predicted"/>
<reference evidence="2" key="1">
    <citation type="submission" date="2013-09" db="EMBL/GenBank/DDBJ databases">
        <title>Corchorus olitorius genome sequencing.</title>
        <authorList>
            <person name="Alam M."/>
            <person name="Haque M.S."/>
            <person name="Islam M.S."/>
            <person name="Emdad E.M."/>
            <person name="Islam M.M."/>
            <person name="Ahmed B."/>
            <person name="Halim A."/>
            <person name="Hossen Q.M.M."/>
            <person name="Hossain M.Z."/>
            <person name="Ahmed R."/>
            <person name="Khan M.M."/>
            <person name="Islam R."/>
            <person name="Rashid M.M."/>
            <person name="Khan S.A."/>
            <person name="Rahman M.S."/>
            <person name="Alam M."/>
            <person name="Yahiya A.S."/>
            <person name="Khan M.S."/>
            <person name="Azam M.S."/>
            <person name="Haque T."/>
            <person name="Lashkar M.Z.H."/>
            <person name="Akhand A.I."/>
            <person name="Morshed G."/>
            <person name="Roy S."/>
            <person name="Uddin K.S."/>
            <person name="Rabeya T."/>
            <person name="Hossain A.S."/>
            <person name="Chowdhury A."/>
            <person name="Snigdha A.R."/>
            <person name="Mortoza M.S."/>
            <person name="Matin S.A."/>
            <person name="Hoque S.M.E."/>
            <person name="Islam M.K."/>
            <person name="Roy D.K."/>
            <person name="Haider R."/>
            <person name="Moosa M.M."/>
            <person name="Elias S.M."/>
            <person name="Hasan A.M."/>
            <person name="Jahan S."/>
            <person name="Shafiuddin M."/>
            <person name="Mahmood N."/>
            <person name="Shommy N.S."/>
        </authorList>
    </citation>
    <scope>NUCLEOTIDE SEQUENCE [LARGE SCALE GENOMIC DNA]</scope>
    <source>
        <strain evidence="2">cv. O-4</strain>
    </source>
</reference>
<protein>
    <submittedName>
        <fullName evidence="1">Uncharacterized protein</fullName>
    </submittedName>
</protein>
<evidence type="ECO:0000313" key="2">
    <source>
        <dbReference type="Proteomes" id="UP000187203"/>
    </source>
</evidence>
<name>A0A1R3L0T2_9ROSI</name>